<name>A0A6J5BDC2_9BURK</name>
<protein>
    <submittedName>
        <fullName evidence="1">Uncharacterized protein</fullName>
    </submittedName>
</protein>
<accession>A0A6J5BDC2</accession>
<dbReference type="Proteomes" id="UP000494205">
    <property type="component" value="Unassembled WGS sequence"/>
</dbReference>
<organism evidence="1 2">
    <name type="scientific">Paraburkholderia rhynchosiae</name>
    <dbReference type="NCBI Taxonomy" id="487049"/>
    <lineage>
        <taxon>Bacteria</taxon>
        <taxon>Pseudomonadati</taxon>
        <taxon>Pseudomonadota</taxon>
        <taxon>Betaproteobacteria</taxon>
        <taxon>Burkholderiales</taxon>
        <taxon>Burkholderiaceae</taxon>
        <taxon>Paraburkholderia</taxon>
    </lineage>
</organism>
<evidence type="ECO:0000313" key="1">
    <source>
        <dbReference type="EMBL" id="CAB3702224.1"/>
    </source>
</evidence>
<dbReference type="AlphaFoldDB" id="A0A6J5BDC2"/>
<sequence length="53" mass="5616">MLICGIPFCVAMAPGMMCAPARAGSRAGYAGMTGRSMRKIQIDMGHRPEGRCV</sequence>
<gene>
    <name evidence="1" type="ORF">LMG27174_03732</name>
</gene>
<reference evidence="1 2" key="1">
    <citation type="submission" date="2020-04" db="EMBL/GenBank/DDBJ databases">
        <authorList>
            <person name="De Canck E."/>
        </authorList>
    </citation>
    <scope>NUCLEOTIDE SEQUENCE [LARGE SCALE GENOMIC DNA]</scope>
    <source>
        <strain evidence="1 2">LMG 27174</strain>
    </source>
</reference>
<evidence type="ECO:0000313" key="2">
    <source>
        <dbReference type="Proteomes" id="UP000494205"/>
    </source>
</evidence>
<dbReference type="EMBL" id="CADIJZ010000013">
    <property type="protein sequence ID" value="CAB3702224.1"/>
    <property type="molecule type" value="Genomic_DNA"/>
</dbReference>
<proteinExistence type="predicted"/>